<proteinExistence type="predicted"/>
<dbReference type="RefSeq" id="WP_090155970.1">
    <property type="nucleotide sequence ID" value="NZ_FNAN01000017.1"/>
</dbReference>
<dbReference type="EMBL" id="FNAN01000017">
    <property type="protein sequence ID" value="SDG32763.1"/>
    <property type="molecule type" value="Genomic_DNA"/>
</dbReference>
<evidence type="ECO:0000313" key="2">
    <source>
        <dbReference type="EMBL" id="SDG32763.1"/>
    </source>
</evidence>
<feature type="compositionally biased region" description="Basic and acidic residues" evidence="1">
    <location>
        <begin position="220"/>
        <end position="236"/>
    </location>
</feature>
<dbReference type="STRING" id="659014.SAMN04487996_117166"/>
<evidence type="ECO:0000313" key="3">
    <source>
        <dbReference type="Proteomes" id="UP000198748"/>
    </source>
</evidence>
<name>A0A1G7TBV0_9BACT</name>
<gene>
    <name evidence="2" type="ORF">SAMN04487996_117166</name>
</gene>
<organism evidence="2 3">
    <name type="scientific">Dyadobacter soli</name>
    <dbReference type="NCBI Taxonomy" id="659014"/>
    <lineage>
        <taxon>Bacteria</taxon>
        <taxon>Pseudomonadati</taxon>
        <taxon>Bacteroidota</taxon>
        <taxon>Cytophagia</taxon>
        <taxon>Cytophagales</taxon>
        <taxon>Spirosomataceae</taxon>
        <taxon>Dyadobacter</taxon>
    </lineage>
</organism>
<reference evidence="3" key="1">
    <citation type="submission" date="2016-10" db="EMBL/GenBank/DDBJ databases">
        <authorList>
            <person name="Varghese N."/>
            <person name="Submissions S."/>
        </authorList>
    </citation>
    <scope>NUCLEOTIDE SEQUENCE [LARGE SCALE GENOMIC DNA]</scope>
    <source>
        <strain evidence="3">DSM 25329</strain>
    </source>
</reference>
<sequence>MNEKNFEYLRDQVKYSGFGDGLEAQLRESIKNQPLEFSVEHQTAFGRDEVESTLNFKKSSVTDMYFFNNYQTSVKPDQAAEKVNQTFYIGKDNNITLKEGYNLLSGRAVNKDLTNKEGKIYNAWLQMDFKQTDSAGNFKLKQFHQNYGFDLEKELSRLPVKELQNNQDRGRVIDSLQKGNRHAVTFLETGSEHRRYIEANPQFKTITIFDANMHRLQTKQSKENKQENASRHEQKVSSELATDDAPGGAPEKKTKKSKAMSISQ</sequence>
<feature type="region of interest" description="Disordered" evidence="1">
    <location>
        <begin position="218"/>
        <end position="264"/>
    </location>
</feature>
<evidence type="ECO:0008006" key="4">
    <source>
        <dbReference type="Google" id="ProtNLM"/>
    </source>
</evidence>
<dbReference type="AlphaFoldDB" id="A0A1G7TBV0"/>
<dbReference type="Proteomes" id="UP000198748">
    <property type="component" value="Unassembled WGS sequence"/>
</dbReference>
<protein>
    <recommendedName>
        <fullName evidence="4">DUF3945 domain-containing protein</fullName>
    </recommendedName>
</protein>
<accession>A0A1G7TBV0</accession>
<dbReference type="OrthoDB" id="6372253at2"/>
<keyword evidence="3" id="KW-1185">Reference proteome</keyword>
<evidence type="ECO:0000256" key="1">
    <source>
        <dbReference type="SAM" id="MobiDB-lite"/>
    </source>
</evidence>